<keyword evidence="5" id="KW-0598">Phosphotransferase system</keyword>
<dbReference type="NCBIfam" id="TIGR00830">
    <property type="entry name" value="PTBA"/>
    <property type="match status" value="1"/>
</dbReference>
<dbReference type="Pfam" id="PF00358">
    <property type="entry name" value="PTS_EIIA_1"/>
    <property type="match status" value="1"/>
</dbReference>
<comment type="subcellular location">
    <subcellularLocation>
        <location evidence="1">Cytoplasm</location>
    </subcellularLocation>
</comment>
<keyword evidence="3 8" id="KW-0762">Sugar transport</keyword>
<organism evidence="8 9">
    <name type="scientific">Holdemania filiformis</name>
    <dbReference type="NCBI Taxonomy" id="61171"/>
    <lineage>
        <taxon>Bacteria</taxon>
        <taxon>Bacillati</taxon>
        <taxon>Bacillota</taxon>
        <taxon>Erysipelotrichia</taxon>
        <taxon>Erysipelotrichales</taxon>
        <taxon>Erysipelotrichaceae</taxon>
        <taxon>Holdemania</taxon>
    </lineage>
</organism>
<evidence type="ECO:0000256" key="1">
    <source>
        <dbReference type="ARBA" id="ARBA00004496"/>
    </source>
</evidence>
<gene>
    <name evidence="8" type="ORF">DWY25_12655</name>
</gene>
<sequence length="145" mass="16192">MKVFAPVTGKVENLDFVSDPVFSKRMLGDGIAILPENNQIFSPVAGKIIMLFETKHALGIRSEEGSEFLLHIGIDTVELQGKPFCEAVKLDDFVQCGDLLMTVNFSYIKELNYDPTLMLIATNRKIHLLRDQGLVQAHDPIFSVL</sequence>
<reference evidence="8 9" key="1">
    <citation type="submission" date="2018-08" db="EMBL/GenBank/DDBJ databases">
        <title>A genome reference for cultivated species of the human gut microbiota.</title>
        <authorList>
            <person name="Zou Y."/>
            <person name="Xue W."/>
            <person name="Luo G."/>
        </authorList>
    </citation>
    <scope>NUCLEOTIDE SEQUENCE [LARGE SCALE GENOMIC DNA]</scope>
    <source>
        <strain evidence="8 9">AF24-29</strain>
    </source>
</reference>
<dbReference type="GO" id="GO:0009401">
    <property type="term" value="P:phosphoenolpyruvate-dependent sugar phosphotransferase system"/>
    <property type="evidence" value="ECO:0007669"/>
    <property type="project" value="UniProtKB-KW"/>
</dbReference>
<dbReference type="PROSITE" id="PS00371">
    <property type="entry name" value="PTS_EIIA_TYPE_1_HIS"/>
    <property type="match status" value="1"/>
</dbReference>
<proteinExistence type="predicted"/>
<protein>
    <submittedName>
        <fullName evidence="8">PTS glucose transporter subunit IIA</fullName>
    </submittedName>
</protein>
<feature type="domain" description="PTS EIIA type-1" evidence="7">
    <location>
        <begin position="19"/>
        <end position="123"/>
    </location>
</feature>
<dbReference type="PROSITE" id="PS51093">
    <property type="entry name" value="PTS_EIIA_TYPE_1"/>
    <property type="match status" value="1"/>
</dbReference>
<dbReference type="GO" id="GO:0016301">
    <property type="term" value="F:kinase activity"/>
    <property type="evidence" value="ECO:0007669"/>
    <property type="project" value="UniProtKB-KW"/>
</dbReference>
<dbReference type="PANTHER" id="PTHR45008">
    <property type="entry name" value="PTS SYSTEM GLUCOSE-SPECIFIC EIIA COMPONENT"/>
    <property type="match status" value="1"/>
</dbReference>
<evidence type="ECO:0000256" key="2">
    <source>
        <dbReference type="ARBA" id="ARBA00022448"/>
    </source>
</evidence>
<keyword evidence="6" id="KW-0418">Kinase</keyword>
<dbReference type="AlphaFoldDB" id="A0A412FVJ3"/>
<keyword evidence="9" id="KW-1185">Reference proteome</keyword>
<evidence type="ECO:0000256" key="4">
    <source>
        <dbReference type="ARBA" id="ARBA00022679"/>
    </source>
</evidence>
<dbReference type="FunFam" id="2.70.70.10:FF:000001">
    <property type="entry name" value="PTS system glucose-specific IIA component"/>
    <property type="match status" value="1"/>
</dbReference>
<dbReference type="Gene3D" id="2.70.70.10">
    <property type="entry name" value="Glucose Permease (Domain IIA)"/>
    <property type="match status" value="1"/>
</dbReference>
<dbReference type="EMBL" id="QRUP01000016">
    <property type="protein sequence ID" value="RGR72152.1"/>
    <property type="molecule type" value="Genomic_DNA"/>
</dbReference>
<evidence type="ECO:0000313" key="9">
    <source>
        <dbReference type="Proteomes" id="UP000284178"/>
    </source>
</evidence>
<evidence type="ECO:0000256" key="5">
    <source>
        <dbReference type="ARBA" id="ARBA00022683"/>
    </source>
</evidence>
<dbReference type="SUPFAM" id="SSF51261">
    <property type="entry name" value="Duplicated hybrid motif"/>
    <property type="match status" value="1"/>
</dbReference>
<name>A0A412FVJ3_9FIRM</name>
<dbReference type="InterPro" id="IPR001127">
    <property type="entry name" value="PTS_EIIA_1_perm"/>
</dbReference>
<evidence type="ECO:0000256" key="6">
    <source>
        <dbReference type="ARBA" id="ARBA00022777"/>
    </source>
</evidence>
<dbReference type="InterPro" id="IPR011055">
    <property type="entry name" value="Dup_hybrid_motif"/>
</dbReference>
<dbReference type="PANTHER" id="PTHR45008:SF1">
    <property type="entry name" value="PTS SYSTEM GLUCOSE-SPECIFIC EIIA COMPONENT"/>
    <property type="match status" value="1"/>
</dbReference>
<evidence type="ECO:0000259" key="7">
    <source>
        <dbReference type="PROSITE" id="PS51093"/>
    </source>
</evidence>
<accession>A0A412FVJ3</accession>
<keyword evidence="4" id="KW-0808">Transferase</keyword>
<comment type="caution">
    <text evidence="8">The sequence shown here is derived from an EMBL/GenBank/DDBJ whole genome shotgun (WGS) entry which is preliminary data.</text>
</comment>
<dbReference type="RefSeq" id="WP_117895531.1">
    <property type="nucleotide sequence ID" value="NZ_CABJCV010000016.1"/>
</dbReference>
<dbReference type="Proteomes" id="UP000284178">
    <property type="component" value="Unassembled WGS sequence"/>
</dbReference>
<dbReference type="InterPro" id="IPR050890">
    <property type="entry name" value="PTS_EIIA_component"/>
</dbReference>
<dbReference type="GeneID" id="83016245"/>
<evidence type="ECO:0000313" key="8">
    <source>
        <dbReference type="EMBL" id="RGR72152.1"/>
    </source>
</evidence>
<keyword evidence="2" id="KW-0813">Transport</keyword>
<dbReference type="GO" id="GO:0005737">
    <property type="term" value="C:cytoplasm"/>
    <property type="evidence" value="ECO:0007669"/>
    <property type="project" value="UniProtKB-SubCell"/>
</dbReference>
<evidence type="ECO:0000256" key="3">
    <source>
        <dbReference type="ARBA" id="ARBA00022597"/>
    </source>
</evidence>